<dbReference type="EC" id="2.1.1.193" evidence="3 12"/>
<keyword evidence="5 12" id="KW-0963">Cytoplasm</keyword>
<proteinExistence type="inferred from homology"/>
<dbReference type="InterPro" id="IPR046886">
    <property type="entry name" value="RsmE_MTase_dom"/>
</dbReference>
<dbReference type="InterPro" id="IPR006700">
    <property type="entry name" value="RsmE"/>
</dbReference>
<evidence type="ECO:0000256" key="4">
    <source>
        <dbReference type="ARBA" id="ARBA00013673"/>
    </source>
</evidence>
<keyword evidence="6 12" id="KW-0698">rRNA processing</keyword>
<organism evidence="15 16">
    <name type="scientific">Oenococcus kitaharae DSM 17330</name>
    <dbReference type="NCBI Taxonomy" id="1045004"/>
    <lineage>
        <taxon>Bacteria</taxon>
        <taxon>Bacillati</taxon>
        <taxon>Bacillota</taxon>
        <taxon>Bacilli</taxon>
        <taxon>Lactobacillales</taxon>
        <taxon>Lactobacillaceae</taxon>
        <taxon>Oenococcus</taxon>
    </lineage>
</organism>
<dbReference type="RefSeq" id="WP_007745850.1">
    <property type="nucleotide sequence ID" value="NZ_CM001398.1"/>
</dbReference>
<evidence type="ECO:0000256" key="1">
    <source>
        <dbReference type="ARBA" id="ARBA00004496"/>
    </source>
</evidence>
<dbReference type="GO" id="GO:0070042">
    <property type="term" value="F:rRNA (uridine-N3-)-methyltransferase activity"/>
    <property type="evidence" value="ECO:0007669"/>
    <property type="project" value="TreeGrafter"/>
</dbReference>
<dbReference type="GO" id="GO:0005737">
    <property type="term" value="C:cytoplasm"/>
    <property type="evidence" value="ECO:0007669"/>
    <property type="project" value="UniProtKB-SubCell"/>
</dbReference>
<evidence type="ECO:0000256" key="8">
    <source>
        <dbReference type="ARBA" id="ARBA00022679"/>
    </source>
</evidence>
<evidence type="ECO:0000256" key="2">
    <source>
        <dbReference type="ARBA" id="ARBA00005528"/>
    </source>
</evidence>
<evidence type="ECO:0000256" key="3">
    <source>
        <dbReference type="ARBA" id="ARBA00012328"/>
    </source>
</evidence>
<evidence type="ECO:0000259" key="13">
    <source>
        <dbReference type="Pfam" id="PF04452"/>
    </source>
</evidence>
<evidence type="ECO:0000256" key="5">
    <source>
        <dbReference type="ARBA" id="ARBA00022490"/>
    </source>
</evidence>
<dbReference type="EMBL" id="AFVZ01000001">
    <property type="protein sequence ID" value="EHN59125.1"/>
    <property type="molecule type" value="Genomic_DNA"/>
</dbReference>
<comment type="catalytic activity">
    <reaction evidence="11 12">
        <text>uridine(1498) in 16S rRNA + S-adenosyl-L-methionine = N(3)-methyluridine(1498) in 16S rRNA + S-adenosyl-L-homocysteine + H(+)</text>
        <dbReference type="Rhea" id="RHEA:42920"/>
        <dbReference type="Rhea" id="RHEA-COMP:10283"/>
        <dbReference type="Rhea" id="RHEA-COMP:10284"/>
        <dbReference type="ChEBI" id="CHEBI:15378"/>
        <dbReference type="ChEBI" id="CHEBI:57856"/>
        <dbReference type="ChEBI" id="CHEBI:59789"/>
        <dbReference type="ChEBI" id="CHEBI:65315"/>
        <dbReference type="ChEBI" id="CHEBI:74502"/>
        <dbReference type="EC" id="2.1.1.193"/>
    </reaction>
</comment>
<keyword evidence="8 12" id="KW-0808">Transferase</keyword>
<dbReference type="SUPFAM" id="SSF88697">
    <property type="entry name" value="PUA domain-like"/>
    <property type="match status" value="1"/>
</dbReference>
<keyword evidence="9 12" id="KW-0949">S-adenosyl-L-methionine</keyword>
<evidence type="ECO:0000256" key="6">
    <source>
        <dbReference type="ARBA" id="ARBA00022552"/>
    </source>
</evidence>
<sequence length="253" mass="27715">MTARFFLEDPAEFSREASITQTHNPDVFHHLKDVLRARAGDQVELVAQGAAYLASVSDLTVDRIKFQSITAIAKNPEMPKKITLVLPLLKSDHLDWLIQKATELGCGQIILTNFVYSVAQASKIDRKLPRWKKIIKNAAEQSHRLVLPDLSFQKDYLQTVRLSASQIGLVAWEESAKSGETSNLHASLQKAAQNPAISELVAVLGPEGGISRNEIALLQNAGFICVGLGPRILRAETAPLYLLSAASLLIELS</sequence>
<dbReference type="InterPro" id="IPR046887">
    <property type="entry name" value="RsmE_PUA-like"/>
</dbReference>
<dbReference type="AlphaFoldDB" id="G9WFG8"/>
<dbReference type="NCBIfam" id="TIGR00046">
    <property type="entry name" value="RsmE family RNA methyltransferase"/>
    <property type="match status" value="1"/>
</dbReference>
<evidence type="ECO:0000256" key="9">
    <source>
        <dbReference type="ARBA" id="ARBA00022691"/>
    </source>
</evidence>
<evidence type="ECO:0000256" key="12">
    <source>
        <dbReference type="PIRNR" id="PIRNR015601"/>
    </source>
</evidence>
<dbReference type="CDD" id="cd18084">
    <property type="entry name" value="RsmE-like"/>
    <property type="match status" value="1"/>
</dbReference>
<dbReference type="GO" id="GO:0070475">
    <property type="term" value="P:rRNA base methylation"/>
    <property type="evidence" value="ECO:0007669"/>
    <property type="project" value="TreeGrafter"/>
</dbReference>
<dbReference type="PANTHER" id="PTHR30027">
    <property type="entry name" value="RIBOSOMAL RNA SMALL SUBUNIT METHYLTRANSFERASE E"/>
    <property type="match status" value="1"/>
</dbReference>
<evidence type="ECO:0000256" key="10">
    <source>
        <dbReference type="ARBA" id="ARBA00025699"/>
    </source>
</evidence>
<dbReference type="Gene3D" id="3.40.1280.10">
    <property type="match status" value="1"/>
</dbReference>
<feature type="domain" description="Ribosomal RNA small subunit methyltransferase E methyltransferase" evidence="13">
    <location>
        <begin position="77"/>
        <end position="246"/>
    </location>
</feature>
<comment type="function">
    <text evidence="10 12">Specifically methylates the N3 position of the uracil ring of uridine 1498 (m3U1498) in 16S rRNA. Acts on the fully assembled 30S ribosomal subunit.</text>
</comment>
<dbReference type="SUPFAM" id="SSF75217">
    <property type="entry name" value="alpha/beta knot"/>
    <property type="match status" value="1"/>
</dbReference>
<comment type="caution">
    <text evidence="15">The sequence shown here is derived from an EMBL/GenBank/DDBJ whole genome shotgun (WGS) entry which is preliminary data.</text>
</comment>
<dbReference type="InterPro" id="IPR029026">
    <property type="entry name" value="tRNA_m1G_MTases_N"/>
</dbReference>
<dbReference type="PATRIC" id="fig|1045004.4.peg.1021"/>
<feature type="domain" description="Ribosomal RNA small subunit methyltransferase E PUA-like" evidence="14">
    <location>
        <begin position="26"/>
        <end position="60"/>
    </location>
</feature>
<comment type="similarity">
    <text evidence="2 12">Belongs to the RNA methyltransferase RsmE family.</text>
</comment>
<evidence type="ECO:0000256" key="11">
    <source>
        <dbReference type="ARBA" id="ARBA00047944"/>
    </source>
</evidence>
<evidence type="ECO:0000313" key="16">
    <source>
        <dbReference type="Proteomes" id="UP000004959"/>
    </source>
</evidence>
<evidence type="ECO:0000256" key="7">
    <source>
        <dbReference type="ARBA" id="ARBA00022603"/>
    </source>
</evidence>
<name>G9WFG8_9LACO</name>
<dbReference type="PIRSF" id="PIRSF015601">
    <property type="entry name" value="MTase_slr0722"/>
    <property type="match status" value="1"/>
</dbReference>
<dbReference type="Proteomes" id="UP000004959">
    <property type="component" value="Chromosome"/>
</dbReference>
<dbReference type="PANTHER" id="PTHR30027:SF3">
    <property type="entry name" value="16S RRNA (URACIL(1498)-N(3))-METHYLTRANSFERASE"/>
    <property type="match status" value="1"/>
</dbReference>
<dbReference type="OrthoDB" id="9815641at2"/>
<dbReference type="InterPro" id="IPR015947">
    <property type="entry name" value="PUA-like_sf"/>
</dbReference>
<protein>
    <recommendedName>
        <fullName evidence="4 12">Ribosomal RNA small subunit methyltransferase E</fullName>
        <ecNumber evidence="3 12">2.1.1.193</ecNumber>
    </recommendedName>
</protein>
<evidence type="ECO:0000259" key="14">
    <source>
        <dbReference type="Pfam" id="PF20260"/>
    </source>
</evidence>
<dbReference type="eggNOG" id="COG1385">
    <property type="taxonomic scope" value="Bacteria"/>
</dbReference>
<gene>
    <name evidence="15" type="ORF">OKIT_1022</name>
</gene>
<reference evidence="15 16" key="1">
    <citation type="journal article" date="2012" name="PLoS ONE">
        <title>Functional divergence in the genus oenococcus as predicted by genome sequencing of the newly-described species, Oenococcus kitaharae.</title>
        <authorList>
            <person name="Borneman A.R."/>
            <person name="McCarthy J.M."/>
            <person name="Chambers P.J."/>
            <person name="Bartowsky E.J."/>
        </authorList>
    </citation>
    <scope>NUCLEOTIDE SEQUENCE [LARGE SCALE GENOMIC DNA]</scope>
    <source>
        <strain evidence="16">DSM17330</strain>
    </source>
</reference>
<dbReference type="Pfam" id="PF04452">
    <property type="entry name" value="Methyltrans_RNA"/>
    <property type="match status" value="1"/>
</dbReference>
<keyword evidence="7 12" id="KW-0489">Methyltransferase</keyword>
<evidence type="ECO:0000313" key="15">
    <source>
        <dbReference type="EMBL" id="EHN59125.1"/>
    </source>
</evidence>
<comment type="subcellular location">
    <subcellularLocation>
        <location evidence="1 12">Cytoplasm</location>
    </subcellularLocation>
</comment>
<dbReference type="Pfam" id="PF20260">
    <property type="entry name" value="PUA_4"/>
    <property type="match status" value="1"/>
</dbReference>
<accession>G9WFG8</accession>
<dbReference type="STRING" id="336988.NT96_06270"/>
<keyword evidence="16" id="KW-1185">Reference proteome</keyword>
<dbReference type="InterPro" id="IPR029028">
    <property type="entry name" value="Alpha/beta_knot_MTases"/>
</dbReference>
<dbReference type="HOGENOM" id="CLU_067442_3_0_9"/>